<feature type="transmembrane region" description="Helical" evidence="1">
    <location>
        <begin position="54"/>
        <end position="75"/>
    </location>
</feature>
<gene>
    <name evidence="2" type="ORF">PENTCL1PPCAC_10052</name>
</gene>
<reference evidence="2" key="1">
    <citation type="submission" date="2023-10" db="EMBL/GenBank/DDBJ databases">
        <title>Genome assembly of Pristionchus species.</title>
        <authorList>
            <person name="Yoshida K."/>
            <person name="Sommer R.J."/>
        </authorList>
    </citation>
    <scope>NUCLEOTIDE SEQUENCE</scope>
    <source>
        <strain evidence="2">RS0144</strain>
    </source>
</reference>
<feature type="non-terminal residue" evidence="2">
    <location>
        <position position="1"/>
    </location>
</feature>
<dbReference type="AlphaFoldDB" id="A0AAV5SYP4"/>
<keyword evidence="1" id="KW-0812">Transmembrane</keyword>
<evidence type="ECO:0000313" key="3">
    <source>
        <dbReference type="Proteomes" id="UP001432027"/>
    </source>
</evidence>
<dbReference type="Proteomes" id="UP001432027">
    <property type="component" value="Unassembled WGS sequence"/>
</dbReference>
<feature type="non-terminal residue" evidence="2">
    <location>
        <position position="145"/>
    </location>
</feature>
<proteinExistence type="predicted"/>
<protein>
    <recommendedName>
        <fullName evidence="4">G protein-coupled receptor</fullName>
    </recommendedName>
</protein>
<comment type="caution">
    <text evidence="2">The sequence shown here is derived from an EMBL/GenBank/DDBJ whole genome shotgun (WGS) entry which is preliminary data.</text>
</comment>
<evidence type="ECO:0008006" key="4">
    <source>
        <dbReference type="Google" id="ProtNLM"/>
    </source>
</evidence>
<dbReference type="EMBL" id="BTSX01000003">
    <property type="protein sequence ID" value="GMS87877.1"/>
    <property type="molecule type" value="Genomic_DNA"/>
</dbReference>
<evidence type="ECO:0000256" key="1">
    <source>
        <dbReference type="SAM" id="Phobius"/>
    </source>
</evidence>
<feature type="transmembrane region" description="Helical" evidence="1">
    <location>
        <begin position="12"/>
        <end position="42"/>
    </location>
</feature>
<sequence>DYRCLREMPTFGYMLYLALAFIISFFVEKAIDFIVSLVTIAVTLPDDTWLIAGFIRYLLIMMISPILALMVLRYFNVDRSEEDVLAKFDQLLQEMKFIQRAVEIRLATGASRDELRVLEDVAASAWERVRYVKARYESITLYRLK</sequence>
<organism evidence="2 3">
    <name type="scientific">Pristionchus entomophagus</name>
    <dbReference type="NCBI Taxonomy" id="358040"/>
    <lineage>
        <taxon>Eukaryota</taxon>
        <taxon>Metazoa</taxon>
        <taxon>Ecdysozoa</taxon>
        <taxon>Nematoda</taxon>
        <taxon>Chromadorea</taxon>
        <taxon>Rhabditida</taxon>
        <taxon>Rhabditina</taxon>
        <taxon>Diplogasteromorpha</taxon>
        <taxon>Diplogasteroidea</taxon>
        <taxon>Neodiplogasteridae</taxon>
        <taxon>Pristionchus</taxon>
    </lineage>
</organism>
<accession>A0AAV5SYP4</accession>
<evidence type="ECO:0000313" key="2">
    <source>
        <dbReference type="EMBL" id="GMS87877.1"/>
    </source>
</evidence>
<keyword evidence="1" id="KW-0472">Membrane</keyword>
<keyword evidence="3" id="KW-1185">Reference proteome</keyword>
<name>A0AAV5SYP4_9BILA</name>
<keyword evidence="1" id="KW-1133">Transmembrane helix</keyword>